<name>K6GJG2_9BACT</name>
<dbReference type="PATRIC" id="fig|1206767.3.peg.10"/>
<dbReference type="EMBL" id="ALAO01000010">
    <property type="protein sequence ID" value="EKO41249.1"/>
    <property type="molecule type" value="Genomic_DNA"/>
</dbReference>
<dbReference type="Proteomes" id="UP000006272">
    <property type="component" value="Unassembled WGS sequence"/>
</dbReference>
<proteinExistence type="predicted"/>
<organism evidence="1 2">
    <name type="scientific">Solidesulfovibrio magneticus str. Maddingley MBC34</name>
    <dbReference type="NCBI Taxonomy" id="1206767"/>
    <lineage>
        <taxon>Bacteria</taxon>
        <taxon>Pseudomonadati</taxon>
        <taxon>Thermodesulfobacteriota</taxon>
        <taxon>Desulfovibrionia</taxon>
        <taxon>Desulfovibrionales</taxon>
        <taxon>Desulfovibrionaceae</taxon>
        <taxon>Solidesulfovibrio</taxon>
    </lineage>
</organism>
<evidence type="ECO:0000313" key="2">
    <source>
        <dbReference type="Proteomes" id="UP000006272"/>
    </source>
</evidence>
<reference evidence="1 2" key="1">
    <citation type="submission" date="2012-07" db="EMBL/GenBank/DDBJ databases">
        <title>Draft genome sequence of Desulfovibrio magneticus str. Maddingley MBC34 obtained from a metagenomic sequence of a methanogenic enrichment isolated from coal-seam formation water in Victoria, Australia.</title>
        <authorList>
            <person name="Greenfield P."/>
            <person name="Hendry P."/>
            <person name="Li D."/>
            <person name="Rosewarne C.P."/>
            <person name="Tran-Dinh N."/>
            <person name="Elbourne L.D.H."/>
            <person name="Paulsen I.T."/>
            <person name="Midgley D.J."/>
        </authorList>
    </citation>
    <scope>NUCLEOTIDE SEQUENCE [LARGE SCALE GENOMIC DNA]</scope>
    <source>
        <strain evidence="2">Maddingley MBC34</strain>
    </source>
</reference>
<accession>K6GJG2</accession>
<dbReference type="AlphaFoldDB" id="K6GJG2"/>
<protein>
    <submittedName>
        <fullName evidence="1">Uncharacterized protein</fullName>
    </submittedName>
</protein>
<sequence length="519" mass="57887">MDSLYRVYDYSNAKLFELLANASNVPVDPEKLRGHASYFYSYFNSPDISAKTIVVENQYVDKDYLLDFAEYYLTCFKDYKKTCSRLHFFSSSISSLDFDIALQGKKDNFQELLQESYLGFIVLKPLPKTVIGRTCLRVYSDDAGRRNYLGIRKNNVSLFGFKLSIESLPFQEQDTAVAACATSALWSVFHATGEIFHHSIPSPSLITKTAVNSAPTDTRHIPNGDYGLNPNEMASVIRSVGLEPLKIAVRNEYVFRGALYAYLKCGIPVVLGVKLVDVSDPTAPSEIGRHAVAVTGYSIPTASSLPSPSSGLGVAIRSLCIDKIYVHDDQIGPFSKMILDTVPTTIGSENVFSLSTTWPSKDGTFNKVKAIPEIILVPLYHKIRIPFIKIFLTIYKLAMFLETVRLNSGSCVDRLEWDIFLTTTNEFKFNLIRNKSLKGTDLQRSLLMPLPKYIWCVSVFSGSSQVVDLLFDATELEQGDLLASAIVHDSDFVDLMRLATTSPSFPSDAKFIADKFKSH</sequence>
<gene>
    <name evidence="1" type="ORF">B193_0015</name>
</gene>
<evidence type="ECO:0000313" key="1">
    <source>
        <dbReference type="EMBL" id="EKO41249.1"/>
    </source>
</evidence>
<comment type="caution">
    <text evidence="1">The sequence shown here is derived from an EMBL/GenBank/DDBJ whole genome shotgun (WGS) entry which is preliminary data.</text>
</comment>